<name>A0A6C0HXN8_9ZZZZ</name>
<accession>A0A6C0HXN8</accession>
<reference evidence="2" key="1">
    <citation type="journal article" date="2020" name="Nature">
        <title>Giant virus diversity and host interactions through global metagenomics.</title>
        <authorList>
            <person name="Schulz F."/>
            <person name="Roux S."/>
            <person name="Paez-Espino D."/>
            <person name="Jungbluth S."/>
            <person name="Walsh D.A."/>
            <person name="Denef V.J."/>
            <person name="McMahon K.D."/>
            <person name="Konstantinidis K.T."/>
            <person name="Eloe-Fadrosh E.A."/>
            <person name="Kyrpides N.C."/>
            <person name="Woyke T."/>
        </authorList>
    </citation>
    <scope>NUCLEOTIDE SEQUENCE</scope>
    <source>
        <strain evidence="2">GVMAG-M-3300023184-178</strain>
    </source>
</reference>
<dbReference type="EMBL" id="MN740028">
    <property type="protein sequence ID" value="QHT84916.1"/>
    <property type="molecule type" value="Genomic_DNA"/>
</dbReference>
<evidence type="ECO:0000256" key="1">
    <source>
        <dbReference type="SAM" id="MobiDB-lite"/>
    </source>
</evidence>
<sequence>MSDILSEQLLDDYDYDEDNNDKNKPTPNSCCDACYCDIFSWNIISTCCITCCNVTS</sequence>
<protein>
    <submittedName>
        <fullName evidence="2">Uncharacterized protein</fullName>
    </submittedName>
</protein>
<feature type="region of interest" description="Disordered" evidence="1">
    <location>
        <begin position="1"/>
        <end position="28"/>
    </location>
</feature>
<dbReference type="AlphaFoldDB" id="A0A6C0HXN8"/>
<evidence type="ECO:0000313" key="2">
    <source>
        <dbReference type="EMBL" id="QHT84916.1"/>
    </source>
</evidence>
<proteinExistence type="predicted"/>
<organism evidence="2">
    <name type="scientific">viral metagenome</name>
    <dbReference type="NCBI Taxonomy" id="1070528"/>
    <lineage>
        <taxon>unclassified sequences</taxon>
        <taxon>metagenomes</taxon>
        <taxon>organismal metagenomes</taxon>
    </lineage>
</organism>
<feature type="compositionally biased region" description="Acidic residues" evidence="1">
    <location>
        <begin position="9"/>
        <end position="19"/>
    </location>
</feature>